<organism evidence="1 2">
    <name type="scientific">Sinosporangium album</name>
    <dbReference type="NCBI Taxonomy" id="504805"/>
    <lineage>
        <taxon>Bacteria</taxon>
        <taxon>Bacillati</taxon>
        <taxon>Actinomycetota</taxon>
        <taxon>Actinomycetes</taxon>
        <taxon>Streptosporangiales</taxon>
        <taxon>Streptosporangiaceae</taxon>
        <taxon>Sinosporangium</taxon>
    </lineage>
</organism>
<keyword evidence="2" id="KW-1185">Reference proteome</keyword>
<dbReference type="Proteomes" id="UP000198923">
    <property type="component" value="Unassembled WGS sequence"/>
</dbReference>
<dbReference type="AlphaFoldDB" id="A0A1G8AFI6"/>
<name>A0A1G8AFI6_9ACTN</name>
<protein>
    <submittedName>
        <fullName evidence="1">Uncharacterized protein</fullName>
    </submittedName>
</protein>
<evidence type="ECO:0000313" key="1">
    <source>
        <dbReference type="EMBL" id="SDH19722.1"/>
    </source>
</evidence>
<evidence type="ECO:0000313" key="2">
    <source>
        <dbReference type="Proteomes" id="UP000198923"/>
    </source>
</evidence>
<reference evidence="1 2" key="1">
    <citation type="submission" date="2016-10" db="EMBL/GenBank/DDBJ databases">
        <authorList>
            <person name="de Groot N.N."/>
        </authorList>
    </citation>
    <scope>NUCLEOTIDE SEQUENCE [LARGE SCALE GENOMIC DNA]</scope>
    <source>
        <strain evidence="1 2">CPCC 201354</strain>
    </source>
</reference>
<sequence length="77" mass="8358">MTADVVADVVTVHHLDGRWRVYIDDDPVRAAVAAVDIDTEADTVTITVPARRIEYIKQAADRAAEYGRFTASAPDSG</sequence>
<dbReference type="RefSeq" id="WP_093171049.1">
    <property type="nucleotide sequence ID" value="NZ_FNCN01000012.1"/>
</dbReference>
<accession>A0A1G8AFI6</accession>
<dbReference type="EMBL" id="FNCN01000012">
    <property type="protein sequence ID" value="SDH19722.1"/>
    <property type="molecule type" value="Genomic_DNA"/>
</dbReference>
<proteinExistence type="predicted"/>
<gene>
    <name evidence="1" type="ORF">SAMN05421505_112138</name>
</gene>